<gene>
    <name evidence="4" type="primary">SHOC2</name>
    <name evidence="4" type="ORF">TCON_2398</name>
</gene>
<organism evidence="4 5">
    <name type="scientific">Astathelohania contejeani</name>
    <dbReference type="NCBI Taxonomy" id="164912"/>
    <lineage>
        <taxon>Eukaryota</taxon>
        <taxon>Fungi</taxon>
        <taxon>Fungi incertae sedis</taxon>
        <taxon>Microsporidia</taxon>
        <taxon>Astathelohaniidae</taxon>
        <taxon>Astathelohania</taxon>
    </lineage>
</organism>
<evidence type="ECO:0000313" key="5">
    <source>
        <dbReference type="Proteomes" id="UP001516464"/>
    </source>
</evidence>
<dbReference type="EMBL" id="SBIQ01000288">
    <property type="protein sequence ID" value="KAF7680987.1"/>
    <property type="molecule type" value="Genomic_DNA"/>
</dbReference>
<dbReference type="PROSITE" id="PS51450">
    <property type="entry name" value="LRR"/>
    <property type="match status" value="4"/>
</dbReference>
<dbReference type="InterPro" id="IPR032675">
    <property type="entry name" value="LRR_dom_sf"/>
</dbReference>
<dbReference type="InterPro" id="IPR055414">
    <property type="entry name" value="LRR_R13L4/SHOC2-like"/>
</dbReference>
<dbReference type="Pfam" id="PF23598">
    <property type="entry name" value="LRR_14"/>
    <property type="match status" value="1"/>
</dbReference>
<dbReference type="Pfam" id="PF13855">
    <property type="entry name" value="LRR_8"/>
    <property type="match status" value="1"/>
</dbReference>
<evidence type="ECO:0000259" key="3">
    <source>
        <dbReference type="Pfam" id="PF23598"/>
    </source>
</evidence>
<dbReference type="SUPFAM" id="SSF52058">
    <property type="entry name" value="L domain-like"/>
    <property type="match status" value="1"/>
</dbReference>
<dbReference type="InterPro" id="IPR003591">
    <property type="entry name" value="Leu-rich_rpt_typical-subtyp"/>
</dbReference>
<reference evidence="4 5" key="1">
    <citation type="submission" date="2019-01" db="EMBL/GenBank/DDBJ databases">
        <title>Genomes sequencing and comparative genomics of infectious freshwater microsporidia, Cucumispora dikerogammari and Thelohania contejeani.</title>
        <authorList>
            <person name="Cormier A."/>
            <person name="Giraud I."/>
            <person name="Wattier R."/>
            <person name="Teixeira M."/>
            <person name="Grandjean F."/>
            <person name="Rigaud T."/>
            <person name="Cordaux R."/>
        </authorList>
    </citation>
    <scope>NUCLEOTIDE SEQUENCE [LARGE SCALE GENOMIC DNA]</scope>
    <source>
        <strain evidence="4">T1</strain>
        <tissue evidence="4">Spores</tissue>
    </source>
</reference>
<keyword evidence="1" id="KW-0433">Leucine-rich repeat</keyword>
<dbReference type="SMART" id="SM00364">
    <property type="entry name" value="LRR_BAC"/>
    <property type="match status" value="7"/>
</dbReference>
<dbReference type="Gene3D" id="3.80.10.10">
    <property type="entry name" value="Ribonuclease Inhibitor"/>
    <property type="match status" value="3"/>
</dbReference>
<dbReference type="PRINTS" id="PR00019">
    <property type="entry name" value="LEURICHRPT"/>
</dbReference>
<name>A0ABQ7HW54_9MICR</name>
<keyword evidence="2" id="KW-0677">Repeat</keyword>
<feature type="domain" description="Disease resistance R13L4/SHOC-2-like LRR" evidence="3">
    <location>
        <begin position="116"/>
        <end position="263"/>
    </location>
</feature>
<dbReference type="Proteomes" id="UP001516464">
    <property type="component" value="Unassembled WGS sequence"/>
</dbReference>
<dbReference type="InterPro" id="IPR001611">
    <property type="entry name" value="Leu-rich_rpt"/>
</dbReference>
<keyword evidence="5" id="KW-1185">Reference proteome</keyword>
<dbReference type="InterPro" id="IPR050333">
    <property type="entry name" value="SLRP"/>
</dbReference>
<evidence type="ECO:0000313" key="4">
    <source>
        <dbReference type="EMBL" id="KAF7680987.1"/>
    </source>
</evidence>
<evidence type="ECO:0000256" key="1">
    <source>
        <dbReference type="ARBA" id="ARBA00022614"/>
    </source>
</evidence>
<protein>
    <submittedName>
        <fullName evidence="4">Leucine-rich repeat protein SHOC-2</fullName>
    </submittedName>
</protein>
<accession>A0ABQ7HW54</accession>
<comment type="caution">
    <text evidence="4">The sequence shown here is derived from an EMBL/GenBank/DDBJ whole genome shotgun (WGS) entry which is preliminary data.</text>
</comment>
<dbReference type="PANTHER" id="PTHR45712:SF22">
    <property type="entry name" value="INSULIN-LIKE GROWTH FACTOR-BINDING PROTEIN COMPLEX ACID LABILE SUBUNIT"/>
    <property type="match status" value="1"/>
</dbReference>
<proteinExistence type="predicted"/>
<dbReference type="SMART" id="SM00369">
    <property type="entry name" value="LRR_TYP"/>
    <property type="match status" value="7"/>
</dbReference>
<sequence length="412" mass="47861">MDLTEELITLDLSRQGYNSIPTSVFTDGSIKWLILSNNNLREIPGAIGENRVLTRLALNDNKIQKIHPNIGLLKHLSWIDLTRNRLSSLPIEMRHLNRVQGLGLSENEFEEIPECVYHLFALRKFGFFSNRIQTISPNIKNLSRLVKIDLSNNQIRRIPDEFCELKNLTWLNLSNNQLETLPENMEKLRYLEELGLGCNRLTTLPSLKNLSRLRILPIFKNRLCKTPEISLQNIEKLDLSDNKLTEFPNKLIYSRTLRYLNLKRNLIRKIDFDCEQRGLSSGISMIDISENLLESLPFKFFTTFSKVTTIRLSGNPFRPHAEQLPQECPSLLQLCYTKYLNKRGWVADLWLRYKFGPSMICDICGNEFVGKAIDGYSIAPSSDEMSNFVIKKTICSVWCYWKDYEGIFRKEI</sequence>
<dbReference type="PANTHER" id="PTHR45712">
    <property type="entry name" value="AGAP008170-PA"/>
    <property type="match status" value="1"/>
</dbReference>
<evidence type="ECO:0000256" key="2">
    <source>
        <dbReference type="ARBA" id="ARBA00022737"/>
    </source>
</evidence>